<keyword evidence="1" id="KW-1133">Transmembrane helix</keyword>
<gene>
    <name evidence="2" type="ORF">SAMN06265222_1261</name>
</gene>
<keyword evidence="1" id="KW-0472">Membrane</keyword>
<feature type="transmembrane region" description="Helical" evidence="1">
    <location>
        <begin position="6"/>
        <end position="27"/>
    </location>
</feature>
<proteinExistence type="predicted"/>
<keyword evidence="1" id="KW-0812">Transmembrane</keyword>
<dbReference type="EMBL" id="FXUG01000026">
    <property type="protein sequence ID" value="SMP78397.1"/>
    <property type="molecule type" value="Genomic_DNA"/>
</dbReference>
<keyword evidence="3" id="KW-1185">Reference proteome</keyword>
<comment type="caution">
    <text evidence="2">The sequence shown here is derived from an EMBL/GenBank/DDBJ whole genome shotgun (WGS) entry which is preliminary data.</text>
</comment>
<evidence type="ECO:0000313" key="2">
    <source>
        <dbReference type="EMBL" id="SMP78397.1"/>
    </source>
</evidence>
<dbReference type="Proteomes" id="UP001158067">
    <property type="component" value="Unassembled WGS sequence"/>
</dbReference>
<feature type="transmembrane region" description="Helical" evidence="1">
    <location>
        <begin position="89"/>
        <end position="112"/>
    </location>
</feature>
<sequence length="124" mass="13377">MTRKRLQTIGFFLMAFGMLALGLNFVARRIASRRAEALSIRLDAISRNVDAFRDAGNPRSDASSITTSIEDASGDLLGIRRSYDSPFSLLNLSFFAYAILIIAGSVMTTLAASRRGNPTAKDGG</sequence>
<protein>
    <submittedName>
        <fullName evidence="2">Uncharacterized protein</fullName>
    </submittedName>
</protein>
<name>A0ABY1QRU0_9BACT</name>
<accession>A0ABY1QRU0</accession>
<reference evidence="2 3" key="1">
    <citation type="submission" date="2017-05" db="EMBL/GenBank/DDBJ databases">
        <authorList>
            <person name="Varghese N."/>
            <person name="Submissions S."/>
        </authorList>
    </citation>
    <scope>NUCLEOTIDE SEQUENCE [LARGE SCALE GENOMIC DNA]</scope>
    <source>
        <strain evidence="2 3">DSM 25457</strain>
    </source>
</reference>
<organism evidence="2 3">
    <name type="scientific">Neorhodopirellula lusitana</name>
    <dbReference type="NCBI Taxonomy" id="445327"/>
    <lineage>
        <taxon>Bacteria</taxon>
        <taxon>Pseudomonadati</taxon>
        <taxon>Planctomycetota</taxon>
        <taxon>Planctomycetia</taxon>
        <taxon>Pirellulales</taxon>
        <taxon>Pirellulaceae</taxon>
        <taxon>Neorhodopirellula</taxon>
    </lineage>
</organism>
<evidence type="ECO:0000256" key="1">
    <source>
        <dbReference type="SAM" id="Phobius"/>
    </source>
</evidence>
<evidence type="ECO:0000313" key="3">
    <source>
        <dbReference type="Proteomes" id="UP001158067"/>
    </source>
</evidence>